<sequence>MTVFKRVVALSVLALAIVPFVSAGTVASKTNTSSSKTSESCSKSEFYFKEKDCCLPSGGPTPSSTHTPTPTPPSGKSCPPSSWYWSSEKECCLPKYPTPTPTPTPSSAHHTSTHTSPSSTPTSTPPPQCSNGWDWISSLLCCTPSSPSKPSSTPKPSATPNKGNGHHYKRAHVARTVPACPKGLDACPIAGSSLGDYECLDTSAELESCGGCASVGEGQDCTAIEGAWNVGCDRGSCKVYSCFAGFKLSSDGTSCIAL</sequence>
<protein>
    <recommendedName>
        <fullName evidence="3">Protein CPL1-like domain-containing protein</fullName>
    </recommendedName>
</protein>
<dbReference type="EMBL" id="JANVFS010000011">
    <property type="protein sequence ID" value="KAJ4484661.1"/>
    <property type="molecule type" value="Genomic_DNA"/>
</dbReference>
<gene>
    <name evidence="4" type="ORF">C8J55DRAFT_508684</name>
</gene>
<feature type="signal peptide" evidence="2">
    <location>
        <begin position="1"/>
        <end position="23"/>
    </location>
</feature>
<evidence type="ECO:0000259" key="3">
    <source>
        <dbReference type="Pfam" id="PF21671"/>
    </source>
</evidence>
<keyword evidence="2" id="KW-0732">Signal</keyword>
<dbReference type="PANTHER" id="PTHR35192:SF2">
    <property type="entry name" value="APPLE DOMAIN-CONTAINING PROTEIN"/>
    <property type="match status" value="1"/>
</dbReference>
<organism evidence="4 5">
    <name type="scientific">Lentinula lateritia</name>
    <dbReference type="NCBI Taxonomy" id="40482"/>
    <lineage>
        <taxon>Eukaryota</taxon>
        <taxon>Fungi</taxon>
        <taxon>Dikarya</taxon>
        <taxon>Basidiomycota</taxon>
        <taxon>Agaricomycotina</taxon>
        <taxon>Agaricomycetes</taxon>
        <taxon>Agaricomycetidae</taxon>
        <taxon>Agaricales</taxon>
        <taxon>Marasmiineae</taxon>
        <taxon>Omphalotaceae</taxon>
        <taxon>Lentinula</taxon>
    </lineage>
</organism>
<dbReference type="PANTHER" id="PTHR35192">
    <property type="entry name" value="PROTEIN, PUTATIVE-RELATED"/>
    <property type="match status" value="1"/>
</dbReference>
<dbReference type="AlphaFoldDB" id="A0A9W9AMB2"/>
<name>A0A9W9AMB2_9AGAR</name>
<feature type="compositionally biased region" description="Low complexity" evidence="1">
    <location>
        <begin position="105"/>
        <end position="122"/>
    </location>
</feature>
<feature type="region of interest" description="Disordered" evidence="1">
    <location>
        <begin position="101"/>
        <end position="128"/>
    </location>
</feature>
<reference evidence="4" key="1">
    <citation type="submission" date="2022-08" db="EMBL/GenBank/DDBJ databases">
        <authorList>
            <consortium name="DOE Joint Genome Institute"/>
            <person name="Min B."/>
            <person name="Riley R."/>
            <person name="Sierra-Patev S."/>
            <person name="Naranjo-Ortiz M."/>
            <person name="Looney B."/>
            <person name="Konkel Z."/>
            <person name="Slot J.C."/>
            <person name="Sakamoto Y."/>
            <person name="Steenwyk J.L."/>
            <person name="Rokas A."/>
            <person name="Carro J."/>
            <person name="Camarero S."/>
            <person name="Ferreira P."/>
            <person name="Molpeceres G."/>
            <person name="Ruiz-Duenas F.J."/>
            <person name="Serrano A."/>
            <person name="Henrissat B."/>
            <person name="Drula E."/>
            <person name="Hughes K.W."/>
            <person name="Mata J.L."/>
            <person name="Ishikawa N.K."/>
            <person name="Vargas-Isla R."/>
            <person name="Ushijima S."/>
            <person name="Smith C.A."/>
            <person name="Ahrendt S."/>
            <person name="Andreopoulos W."/>
            <person name="He G."/>
            <person name="Labutti K."/>
            <person name="Lipzen A."/>
            <person name="Ng V."/>
            <person name="Sandor L."/>
            <person name="Barry K."/>
            <person name="Martinez A.T."/>
            <person name="Xiao Y."/>
            <person name="Gibbons J.G."/>
            <person name="Terashima K."/>
            <person name="Hibbett D.S."/>
            <person name="Grigoriev I.V."/>
        </authorList>
    </citation>
    <scope>NUCLEOTIDE SEQUENCE</scope>
    <source>
        <strain evidence="4">Sp2 HRB7682 ss15</strain>
    </source>
</reference>
<dbReference type="InterPro" id="IPR048661">
    <property type="entry name" value="CPL1-like"/>
</dbReference>
<reference evidence="4" key="2">
    <citation type="journal article" date="2023" name="Proc. Natl. Acad. Sci. U.S.A.">
        <title>A global phylogenomic analysis of the shiitake genus Lentinula.</title>
        <authorList>
            <person name="Sierra-Patev S."/>
            <person name="Min B."/>
            <person name="Naranjo-Ortiz M."/>
            <person name="Looney B."/>
            <person name="Konkel Z."/>
            <person name="Slot J.C."/>
            <person name="Sakamoto Y."/>
            <person name="Steenwyk J.L."/>
            <person name="Rokas A."/>
            <person name="Carro J."/>
            <person name="Camarero S."/>
            <person name="Ferreira P."/>
            <person name="Molpeceres G."/>
            <person name="Ruiz-Duenas F.J."/>
            <person name="Serrano A."/>
            <person name="Henrissat B."/>
            <person name="Drula E."/>
            <person name="Hughes K.W."/>
            <person name="Mata J.L."/>
            <person name="Ishikawa N.K."/>
            <person name="Vargas-Isla R."/>
            <person name="Ushijima S."/>
            <person name="Smith C.A."/>
            <person name="Donoghue J."/>
            <person name="Ahrendt S."/>
            <person name="Andreopoulos W."/>
            <person name="He G."/>
            <person name="LaButti K."/>
            <person name="Lipzen A."/>
            <person name="Ng V."/>
            <person name="Riley R."/>
            <person name="Sandor L."/>
            <person name="Barry K."/>
            <person name="Martinez A.T."/>
            <person name="Xiao Y."/>
            <person name="Gibbons J.G."/>
            <person name="Terashima K."/>
            <person name="Grigoriev I.V."/>
            <person name="Hibbett D."/>
        </authorList>
    </citation>
    <scope>NUCLEOTIDE SEQUENCE</scope>
    <source>
        <strain evidence="4">Sp2 HRB7682 ss15</strain>
    </source>
</reference>
<evidence type="ECO:0000256" key="1">
    <source>
        <dbReference type="SAM" id="MobiDB-lite"/>
    </source>
</evidence>
<comment type="caution">
    <text evidence="4">The sequence shown here is derived from an EMBL/GenBank/DDBJ whole genome shotgun (WGS) entry which is preliminary data.</text>
</comment>
<evidence type="ECO:0000256" key="2">
    <source>
        <dbReference type="SAM" id="SignalP"/>
    </source>
</evidence>
<dbReference type="InterPro" id="IPR038955">
    <property type="entry name" value="PriA/CPL1_fungi"/>
</dbReference>
<feature type="chain" id="PRO_5040868293" description="Protein CPL1-like domain-containing protein" evidence="2">
    <location>
        <begin position="24"/>
        <end position="258"/>
    </location>
</feature>
<feature type="region of interest" description="Disordered" evidence="1">
    <location>
        <begin position="145"/>
        <end position="166"/>
    </location>
</feature>
<proteinExistence type="predicted"/>
<evidence type="ECO:0000313" key="4">
    <source>
        <dbReference type="EMBL" id="KAJ4484661.1"/>
    </source>
</evidence>
<dbReference type="Proteomes" id="UP001150238">
    <property type="component" value="Unassembled WGS sequence"/>
</dbReference>
<feature type="compositionally biased region" description="Low complexity" evidence="1">
    <location>
        <begin position="145"/>
        <end position="156"/>
    </location>
</feature>
<feature type="domain" description="Protein CPL1-like" evidence="3">
    <location>
        <begin position="197"/>
        <end position="256"/>
    </location>
</feature>
<evidence type="ECO:0000313" key="5">
    <source>
        <dbReference type="Proteomes" id="UP001150238"/>
    </source>
</evidence>
<dbReference type="Pfam" id="PF21671">
    <property type="entry name" value="CPL1-like"/>
    <property type="match status" value="1"/>
</dbReference>
<accession>A0A9W9AMB2</accession>